<accession>H3KGN5</accession>
<gene>
    <name evidence="1" type="ORF">HMPREF9440_01917</name>
</gene>
<sequence length="174" mass="19108">MTTKTQDRLKKNPHRDAAHLPALDMGIRDIPLSRAFANVKPDPARRCLTEVVHLGIENWPKSAVGLSRLTGLPRAVSAEIMTGETQRERMLASLIFFESLFEQAGVHHPDAEKARRLVVRTLPDPVLRRHAKTAMDKKIGKLFPDLAAAAAPVLACQRLKAQQPRAGADMATAA</sequence>
<dbReference type="Proteomes" id="UP000004956">
    <property type="component" value="Unassembled WGS sequence"/>
</dbReference>
<organism evidence="1 2">
    <name type="scientific">Sutterella parvirubra YIT 11816</name>
    <dbReference type="NCBI Taxonomy" id="762967"/>
    <lineage>
        <taxon>Bacteria</taxon>
        <taxon>Pseudomonadati</taxon>
        <taxon>Pseudomonadota</taxon>
        <taxon>Betaproteobacteria</taxon>
        <taxon>Burkholderiales</taxon>
        <taxon>Sutterellaceae</taxon>
        <taxon>Sutterella</taxon>
    </lineage>
</organism>
<dbReference type="HOGENOM" id="CLU_1539256_0_0_4"/>
<evidence type="ECO:0000313" key="2">
    <source>
        <dbReference type="Proteomes" id="UP000004956"/>
    </source>
</evidence>
<proteinExistence type="predicted"/>
<keyword evidence="2" id="KW-1185">Reference proteome</keyword>
<dbReference type="PATRIC" id="fig|762967.3.peg.1510"/>
<name>H3KGN5_9BURK</name>
<reference evidence="1 2" key="1">
    <citation type="submission" date="2011-11" db="EMBL/GenBank/DDBJ databases">
        <authorList>
            <person name="Weinstock G."/>
            <person name="Sodergren E."/>
            <person name="Clifton S."/>
            <person name="Fulton L."/>
            <person name="Fulton B."/>
            <person name="Courtney L."/>
            <person name="Fronick C."/>
            <person name="Harrison M."/>
            <person name="Strong C."/>
            <person name="Farmer C."/>
            <person name="Delahaunty K."/>
            <person name="Markovic C."/>
            <person name="Hall O."/>
            <person name="Minx P."/>
            <person name="Tomlinson C."/>
            <person name="Mitreva M."/>
            <person name="Hou S."/>
            <person name="Chen J."/>
            <person name="Wollam A."/>
            <person name="Pepin K.H."/>
            <person name="Johnson M."/>
            <person name="Bhonagiri V."/>
            <person name="Zhang X."/>
            <person name="Suruliraj S."/>
            <person name="Warren W."/>
            <person name="Chinwalla A."/>
            <person name="Mardis E.R."/>
            <person name="Wilson R.K."/>
        </authorList>
    </citation>
    <scope>NUCLEOTIDE SEQUENCE [LARGE SCALE GENOMIC DNA]</scope>
    <source>
        <strain evidence="1 2">YIT 11816</strain>
    </source>
</reference>
<evidence type="ECO:0000313" key="1">
    <source>
        <dbReference type="EMBL" id="EHY30721.1"/>
    </source>
</evidence>
<dbReference type="RefSeq" id="WP_008543085.1">
    <property type="nucleotide sequence ID" value="NZ_JH605001.1"/>
</dbReference>
<dbReference type="EMBL" id="AFBQ01000289">
    <property type="protein sequence ID" value="EHY30721.1"/>
    <property type="molecule type" value="Genomic_DNA"/>
</dbReference>
<dbReference type="AlphaFoldDB" id="H3KGN5"/>
<comment type="caution">
    <text evidence="1">The sequence shown here is derived from an EMBL/GenBank/DDBJ whole genome shotgun (WGS) entry which is preliminary data.</text>
</comment>
<protein>
    <submittedName>
        <fullName evidence="1">Uncharacterized protein</fullName>
    </submittedName>
</protein>